<evidence type="ECO:0000256" key="2">
    <source>
        <dbReference type="ARBA" id="ARBA00009347"/>
    </source>
</evidence>
<dbReference type="InterPro" id="IPR009100">
    <property type="entry name" value="AcylCoA_DH/oxidase_NM_dom_sf"/>
</dbReference>
<proteinExistence type="inferred from homology"/>
<dbReference type="PANTHER" id="PTHR43884">
    <property type="entry name" value="ACYL-COA DEHYDROGENASE"/>
    <property type="match status" value="1"/>
</dbReference>
<sequence length="388" mass="39780">MSAPARSGRAEELGLLRESVRAALLDLSPPAEVRRLMDTARGWDPRTWRRLCGELGLAGLAVPEEYGGSGFTHVEQGVVFEEAGRTLLCAPLLSTAGLAIPLLLGLDDEDARRAWLPGLCAGTLVAAVATADPDGRPLRPGGAAVEAAASGGGHVLRGAAGFVVDGASADLLLVPALAGDGPAVFAVEAGAPGLAVTPLVTLDLTRKQAALAFDGTPARRIGGTDAAGAFGRALDVGRAMLAGEQAGGAGRCLETAVEHATARVQFGRPIGSFQAVKQRAAEMLIRVESARSAAMAAAQAAAEDHPDGAGAGDLRGLPGLAVTAGIAQAYCSDAYVHVAAETIQLHGGIGFTWEHDAHLYYKRAWTSAETLGRPDEHIERLARHLEGA</sequence>
<keyword evidence="4" id="KW-0274">FAD</keyword>
<evidence type="ECO:0000256" key="1">
    <source>
        <dbReference type="ARBA" id="ARBA00001974"/>
    </source>
</evidence>
<feature type="domain" description="Acyl-CoA dehydrogenase/oxidase N-terminal" evidence="7">
    <location>
        <begin position="11"/>
        <end position="122"/>
    </location>
</feature>
<dbReference type="InterPro" id="IPR046373">
    <property type="entry name" value="Acyl-CoA_Oxase/DH_mid-dom_sf"/>
</dbReference>
<keyword evidence="3" id="KW-0285">Flavoprotein</keyword>
<comment type="similarity">
    <text evidence="2">Belongs to the acyl-CoA dehydrogenase family.</text>
</comment>
<evidence type="ECO:0000313" key="8">
    <source>
        <dbReference type="EMBL" id="MBG6089075.1"/>
    </source>
</evidence>
<evidence type="ECO:0000259" key="7">
    <source>
        <dbReference type="Pfam" id="PF02771"/>
    </source>
</evidence>
<organism evidence="8 9">
    <name type="scientific">Actinomadura viridis</name>
    <dbReference type="NCBI Taxonomy" id="58110"/>
    <lineage>
        <taxon>Bacteria</taxon>
        <taxon>Bacillati</taxon>
        <taxon>Actinomycetota</taxon>
        <taxon>Actinomycetes</taxon>
        <taxon>Streptosporangiales</taxon>
        <taxon>Thermomonosporaceae</taxon>
        <taxon>Actinomadura</taxon>
    </lineage>
</organism>
<dbReference type="SUPFAM" id="SSF47203">
    <property type="entry name" value="Acyl-CoA dehydrogenase C-terminal domain-like"/>
    <property type="match status" value="1"/>
</dbReference>
<dbReference type="Gene3D" id="1.20.140.10">
    <property type="entry name" value="Butyryl-CoA Dehydrogenase, subunit A, domain 3"/>
    <property type="match status" value="1"/>
</dbReference>
<keyword evidence="5 8" id="KW-0560">Oxidoreductase</keyword>
<evidence type="ECO:0000313" key="9">
    <source>
        <dbReference type="Proteomes" id="UP000614047"/>
    </source>
</evidence>
<dbReference type="Gene3D" id="2.40.110.10">
    <property type="entry name" value="Butyryl-CoA Dehydrogenase, subunit A, domain 2"/>
    <property type="match status" value="1"/>
</dbReference>
<dbReference type="EMBL" id="JADOUA010000001">
    <property type="protein sequence ID" value="MBG6089075.1"/>
    <property type="molecule type" value="Genomic_DNA"/>
</dbReference>
<dbReference type="PANTHER" id="PTHR43884:SF20">
    <property type="entry name" value="ACYL-COA DEHYDROGENASE FADE28"/>
    <property type="match status" value="1"/>
</dbReference>
<dbReference type="InterPro" id="IPR013786">
    <property type="entry name" value="AcylCoA_DH/ox_N"/>
</dbReference>
<evidence type="ECO:0000256" key="3">
    <source>
        <dbReference type="ARBA" id="ARBA00022630"/>
    </source>
</evidence>
<dbReference type="AlphaFoldDB" id="A0A931GJB1"/>
<dbReference type="RefSeq" id="WP_197011720.1">
    <property type="nucleotide sequence ID" value="NZ_BAABES010000022.1"/>
</dbReference>
<gene>
    <name evidence="8" type="ORF">IW256_003188</name>
</gene>
<dbReference type="GO" id="GO:0070991">
    <property type="term" value="F:medium-chain fatty acyl-CoA dehydrogenase activity"/>
    <property type="evidence" value="ECO:0007669"/>
    <property type="project" value="UniProtKB-EC"/>
</dbReference>
<dbReference type="GO" id="GO:0050660">
    <property type="term" value="F:flavin adenine dinucleotide binding"/>
    <property type="evidence" value="ECO:0007669"/>
    <property type="project" value="InterPro"/>
</dbReference>
<protein>
    <submittedName>
        <fullName evidence="8">Acyl-CoA dehydrogenase</fullName>
        <ecNumber evidence="8">1.3.8.7</ecNumber>
    </submittedName>
</protein>
<comment type="cofactor">
    <cofactor evidence="1">
        <name>FAD</name>
        <dbReference type="ChEBI" id="CHEBI:57692"/>
    </cofactor>
</comment>
<comment type="caution">
    <text evidence="8">The sequence shown here is derived from an EMBL/GenBank/DDBJ whole genome shotgun (WGS) entry which is preliminary data.</text>
</comment>
<dbReference type="Gene3D" id="1.10.540.10">
    <property type="entry name" value="Acyl-CoA dehydrogenase/oxidase, N-terminal domain"/>
    <property type="match status" value="1"/>
</dbReference>
<dbReference type="SUPFAM" id="SSF56645">
    <property type="entry name" value="Acyl-CoA dehydrogenase NM domain-like"/>
    <property type="match status" value="1"/>
</dbReference>
<evidence type="ECO:0000259" key="6">
    <source>
        <dbReference type="Pfam" id="PF00441"/>
    </source>
</evidence>
<name>A0A931GJB1_9ACTN</name>
<dbReference type="InterPro" id="IPR036250">
    <property type="entry name" value="AcylCo_DH-like_C"/>
</dbReference>
<reference evidence="8" key="1">
    <citation type="submission" date="2020-11" db="EMBL/GenBank/DDBJ databases">
        <title>Sequencing the genomes of 1000 actinobacteria strains.</title>
        <authorList>
            <person name="Klenk H.-P."/>
        </authorList>
    </citation>
    <scope>NUCLEOTIDE SEQUENCE</scope>
    <source>
        <strain evidence="8">DSM 43175</strain>
    </source>
</reference>
<keyword evidence="9" id="KW-1185">Reference proteome</keyword>
<evidence type="ECO:0000256" key="5">
    <source>
        <dbReference type="ARBA" id="ARBA00023002"/>
    </source>
</evidence>
<dbReference type="Pfam" id="PF00441">
    <property type="entry name" value="Acyl-CoA_dh_1"/>
    <property type="match status" value="1"/>
</dbReference>
<dbReference type="EC" id="1.3.8.7" evidence="8"/>
<dbReference type="Proteomes" id="UP000614047">
    <property type="component" value="Unassembled WGS sequence"/>
</dbReference>
<accession>A0A931GJB1</accession>
<dbReference type="InterPro" id="IPR009075">
    <property type="entry name" value="AcylCo_DH/oxidase_C"/>
</dbReference>
<evidence type="ECO:0000256" key="4">
    <source>
        <dbReference type="ARBA" id="ARBA00022827"/>
    </source>
</evidence>
<dbReference type="Pfam" id="PF02771">
    <property type="entry name" value="Acyl-CoA_dh_N"/>
    <property type="match status" value="1"/>
</dbReference>
<dbReference type="InterPro" id="IPR037069">
    <property type="entry name" value="AcylCoA_DH/ox_N_sf"/>
</dbReference>
<feature type="domain" description="Acyl-CoA dehydrogenase/oxidase C-terminal" evidence="6">
    <location>
        <begin position="232"/>
        <end position="384"/>
    </location>
</feature>